<evidence type="ECO:0000256" key="1">
    <source>
        <dbReference type="ARBA" id="ARBA00023121"/>
    </source>
</evidence>
<dbReference type="Pfam" id="PF02645">
    <property type="entry name" value="DegV"/>
    <property type="match status" value="1"/>
</dbReference>
<dbReference type="SUPFAM" id="SSF82549">
    <property type="entry name" value="DAK1/DegV-like"/>
    <property type="match status" value="1"/>
</dbReference>
<gene>
    <name evidence="2" type="ORF">ACFSJG_03220</name>
</gene>
<dbReference type="EMBL" id="JBHUFB010000006">
    <property type="protein sequence ID" value="MFD1811215.1"/>
    <property type="molecule type" value="Genomic_DNA"/>
</dbReference>
<dbReference type="RefSeq" id="WP_378483769.1">
    <property type="nucleotide sequence ID" value="NZ_JBHUFB010000006.1"/>
</dbReference>
<proteinExistence type="predicted"/>
<evidence type="ECO:0000313" key="2">
    <source>
        <dbReference type="EMBL" id="MFD1811215.1"/>
    </source>
</evidence>
<dbReference type="InterPro" id="IPR003797">
    <property type="entry name" value="DegV"/>
</dbReference>
<dbReference type="Gene3D" id="3.40.50.10170">
    <property type="match status" value="1"/>
</dbReference>
<evidence type="ECO:0000313" key="3">
    <source>
        <dbReference type="Proteomes" id="UP001597286"/>
    </source>
</evidence>
<dbReference type="PANTHER" id="PTHR33434:SF2">
    <property type="entry name" value="FATTY ACID-BINDING PROTEIN TM_1468"/>
    <property type="match status" value="1"/>
</dbReference>
<comment type="caution">
    <text evidence="2">The sequence shown here is derived from an EMBL/GenBank/DDBJ whole genome shotgun (WGS) entry which is preliminary data.</text>
</comment>
<dbReference type="Gene3D" id="3.30.1180.10">
    <property type="match status" value="1"/>
</dbReference>
<sequence>MAVVVVTDSSCGLEPEVAEGLGIRVVPLHVLVDGLDLREGVDEMPANLFVGAGITTSGASPGELTDAYAQALEDSDGDGVVAVHISRQLSGTWDAGRQASQELGEKVRIVDSRSTAMALGYAVLAAARVARAGGSLRAVYERAVEVADRGRVLIMVDRLDHLRRGGRIGTAAALFGTALAMKPVLHLVDGKLVLREKTRTVTKALGRLVDGAVELAATGTKELPGTASRDVAVAVHHVHAAERAEQVAADLRERMPDVGEFVVAELGPVVASHLGPGAVGVLVVPGGSDLPSSFDGGTE</sequence>
<dbReference type="Proteomes" id="UP001597286">
    <property type="component" value="Unassembled WGS sequence"/>
</dbReference>
<keyword evidence="1" id="KW-0446">Lipid-binding</keyword>
<protein>
    <submittedName>
        <fullName evidence="2">DegV family protein</fullName>
    </submittedName>
</protein>
<dbReference type="PANTHER" id="PTHR33434">
    <property type="entry name" value="DEGV DOMAIN-CONTAINING PROTEIN DR_1986-RELATED"/>
    <property type="match status" value="1"/>
</dbReference>
<organism evidence="2 3">
    <name type="scientific">Rhodococcus gannanensis</name>
    <dbReference type="NCBI Taxonomy" id="1960308"/>
    <lineage>
        <taxon>Bacteria</taxon>
        <taxon>Bacillati</taxon>
        <taxon>Actinomycetota</taxon>
        <taxon>Actinomycetes</taxon>
        <taxon>Mycobacteriales</taxon>
        <taxon>Nocardiaceae</taxon>
        <taxon>Rhodococcus</taxon>
    </lineage>
</organism>
<dbReference type="PROSITE" id="PS51482">
    <property type="entry name" value="DEGV"/>
    <property type="match status" value="1"/>
</dbReference>
<dbReference type="InterPro" id="IPR050270">
    <property type="entry name" value="DegV_domain_contain"/>
</dbReference>
<name>A0ABW4P1E4_9NOCA</name>
<accession>A0ABW4P1E4</accession>
<reference evidence="3" key="1">
    <citation type="journal article" date="2019" name="Int. J. Syst. Evol. Microbiol.">
        <title>The Global Catalogue of Microorganisms (GCM) 10K type strain sequencing project: providing services to taxonomists for standard genome sequencing and annotation.</title>
        <authorList>
            <consortium name="The Broad Institute Genomics Platform"/>
            <consortium name="The Broad Institute Genome Sequencing Center for Infectious Disease"/>
            <person name="Wu L."/>
            <person name="Ma J."/>
        </authorList>
    </citation>
    <scope>NUCLEOTIDE SEQUENCE [LARGE SCALE GENOMIC DNA]</scope>
    <source>
        <strain evidence="3">DT72</strain>
    </source>
</reference>
<dbReference type="NCBIfam" id="TIGR00762">
    <property type="entry name" value="DegV"/>
    <property type="match status" value="1"/>
</dbReference>
<dbReference type="InterPro" id="IPR043168">
    <property type="entry name" value="DegV_C"/>
</dbReference>
<keyword evidence="3" id="KW-1185">Reference proteome</keyword>